<organism evidence="1 2">
    <name type="scientific">Gordonia phage Rabbitrun</name>
    <dbReference type="NCBI Taxonomy" id="2762280"/>
    <lineage>
        <taxon>Viruses</taxon>
        <taxon>Duplodnaviria</taxon>
        <taxon>Heunggongvirae</taxon>
        <taxon>Uroviricota</taxon>
        <taxon>Caudoviricetes</taxon>
        <taxon>Deeyouvirinae</taxon>
        <taxon>Nevillevirus</taxon>
        <taxon>Nevillevirus rabbitrun</taxon>
    </lineage>
</organism>
<dbReference type="EMBL" id="MT658805">
    <property type="protein sequence ID" value="QNJ57100.1"/>
    <property type="molecule type" value="Genomic_DNA"/>
</dbReference>
<protein>
    <submittedName>
        <fullName evidence="1">Uncharacterized protein</fullName>
    </submittedName>
</protein>
<dbReference type="Proteomes" id="UP000515957">
    <property type="component" value="Segment"/>
</dbReference>
<evidence type="ECO:0000313" key="2">
    <source>
        <dbReference type="Proteomes" id="UP000515957"/>
    </source>
</evidence>
<sequence>MKIRDHEGQLLAEARRSPGGGFIVLSVPVYSPRSADAPARTWLTVAESKKLRKALKKAEKKVKP</sequence>
<gene>
    <name evidence="1" type="primary">57</name>
    <name evidence="1" type="ORF">SEA_RABBITRUN_57</name>
</gene>
<evidence type="ECO:0000313" key="1">
    <source>
        <dbReference type="EMBL" id="QNJ57100.1"/>
    </source>
</evidence>
<dbReference type="KEGG" id="vg:70080706"/>
<dbReference type="RefSeq" id="YP_010246170.1">
    <property type="nucleotide sequence ID" value="NC_060133.1"/>
</dbReference>
<dbReference type="GeneID" id="70080706"/>
<accession>A0A7G8LIM8</accession>
<name>A0A7G8LIM8_9CAUD</name>
<proteinExistence type="predicted"/>
<reference evidence="1 2" key="1">
    <citation type="submission" date="2020-06" db="EMBL/GenBank/DDBJ databases">
        <authorList>
            <person name="Herren C.D."/>
            <person name="Smith Caldas M."/>
            <person name="Brooke G.M."/>
            <person name="Cabrera L.J."/>
            <person name="Caudill C.B."/>
            <person name="Ewell K.O."/>
            <person name="Haas C.L."/>
            <person name="Shapland G.L."/>
            <person name="Sitek C.J."/>
            <person name="Thompson J.S."/>
            <person name="Pollenz R.S."/>
            <person name="Garlena R.A."/>
            <person name="Russell D.A."/>
            <person name="Pope W.H."/>
            <person name="Jacobs-Sera D."/>
            <person name="Hatfull G.F."/>
        </authorList>
    </citation>
    <scope>NUCLEOTIDE SEQUENCE [LARGE SCALE GENOMIC DNA]</scope>
</reference>
<keyword evidence="2" id="KW-1185">Reference proteome</keyword>